<sequence length="266" mass="28448">MRAALRGTAAMVRLGAQSAFHFRVNIGISVVGACLQAALLVVVWRNVYANRQAVQGVDVDLAVQYAILSVAVAHLALPFRLSSLPERVRLGAIATDVIRPLGVTSQNLAHSVGEAAAALPGSVAALIVGWALGGISDPPDLWAGGLFVLSVGLGLLMAWTMNLTVAMIAFWTTDTRGAFYIYRTIATFCSGAIVPLWFMPERLAHILNALPFRFQVFGPLEIWFGQVTSDQSKQLLIQQVGWLALLLALLHLVASRALRVVVVNGG</sequence>
<keyword evidence="3" id="KW-1185">Reference proteome</keyword>
<dbReference type="RefSeq" id="WP_131345356.1">
    <property type="nucleotide sequence ID" value="NZ_SJJZ01000004.1"/>
</dbReference>
<keyword evidence="1" id="KW-0812">Transmembrane</keyword>
<dbReference type="EMBL" id="SJJZ01000004">
    <property type="protein sequence ID" value="TCC04257.1"/>
    <property type="molecule type" value="Genomic_DNA"/>
</dbReference>
<comment type="caution">
    <text evidence="2">The sequence shown here is derived from an EMBL/GenBank/DDBJ whole genome shotgun (WGS) entry which is preliminary data.</text>
</comment>
<feature type="transmembrane region" description="Helical" evidence="1">
    <location>
        <begin position="235"/>
        <end position="254"/>
    </location>
</feature>
<feature type="transmembrane region" description="Helical" evidence="1">
    <location>
        <begin position="115"/>
        <end position="135"/>
    </location>
</feature>
<evidence type="ECO:0000313" key="2">
    <source>
        <dbReference type="EMBL" id="TCC04257.1"/>
    </source>
</evidence>
<evidence type="ECO:0000313" key="3">
    <source>
        <dbReference type="Proteomes" id="UP000292346"/>
    </source>
</evidence>
<protein>
    <recommendedName>
        <fullName evidence="4">ABC-2 type transport system permease protein</fullName>
    </recommendedName>
</protein>
<dbReference type="InterPro" id="IPR010390">
    <property type="entry name" value="ABC-2_transporter-like"/>
</dbReference>
<dbReference type="Proteomes" id="UP000292346">
    <property type="component" value="Unassembled WGS sequence"/>
</dbReference>
<dbReference type="OrthoDB" id="62003at2"/>
<proteinExistence type="predicted"/>
<evidence type="ECO:0000256" key="1">
    <source>
        <dbReference type="SAM" id="Phobius"/>
    </source>
</evidence>
<dbReference type="PROSITE" id="PS51257">
    <property type="entry name" value="PROKAR_LIPOPROTEIN"/>
    <property type="match status" value="1"/>
</dbReference>
<dbReference type="AlphaFoldDB" id="A0A4R0H195"/>
<feature type="transmembrane region" description="Helical" evidence="1">
    <location>
        <begin position="180"/>
        <end position="198"/>
    </location>
</feature>
<keyword evidence="1" id="KW-0472">Membrane</keyword>
<feature type="transmembrane region" description="Helical" evidence="1">
    <location>
        <begin position="62"/>
        <end position="81"/>
    </location>
</feature>
<feature type="transmembrane region" description="Helical" evidence="1">
    <location>
        <begin position="20"/>
        <end position="42"/>
    </location>
</feature>
<keyword evidence="1" id="KW-1133">Transmembrane helix</keyword>
<gene>
    <name evidence="2" type="ORF">E0H45_34840</name>
</gene>
<evidence type="ECO:0008006" key="4">
    <source>
        <dbReference type="Google" id="ProtNLM"/>
    </source>
</evidence>
<organism evidence="2 3">
    <name type="scientific">Kribbella soli</name>
    <dbReference type="NCBI Taxonomy" id="1124743"/>
    <lineage>
        <taxon>Bacteria</taxon>
        <taxon>Bacillati</taxon>
        <taxon>Actinomycetota</taxon>
        <taxon>Actinomycetes</taxon>
        <taxon>Propionibacteriales</taxon>
        <taxon>Kribbellaceae</taxon>
        <taxon>Kribbella</taxon>
    </lineage>
</organism>
<dbReference type="PANTHER" id="PTHR36832:SF2">
    <property type="entry name" value="INTEGRAL MEMBRANE PROTEIN"/>
    <property type="match status" value="1"/>
</dbReference>
<dbReference type="Pfam" id="PF06182">
    <property type="entry name" value="ABC2_membrane_6"/>
    <property type="match status" value="1"/>
</dbReference>
<accession>A0A4R0H195</accession>
<name>A0A4R0H195_9ACTN</name>
<feature type="transmembrane region" description="Helical" evidence="1">
    <location>
        <begin position="141"/>
        <end position="168"/>
    </location>
</feature>
<dbReference type="PANTHER" id="PTHR36832">
    <property type="entry name" value="SLR1174 PROTEIN-RELATED"/>
    <property type="match status" value="1"/>
</dbReference>
<reference evidence="2 3" key="1">
    <citation type="submission" date="2019-02" db="EMBL/GenBank/DDBJ databases">
        <title>Kribbella capetownensis sp. nov. and Kribbella speibonae sp. nov., isolated from soil.</title>
        <authorList>
            <person name="Curtis S.M."/>
            <person name="Norton I."/>
            <person name="Everest G.J."/>
            <person name="Meyers P.R."/>
        </authorList>
    </citation>
    <scope>NUCLEOTIDE SEQUENCE [LARGE SCALE GENOMIC DNA]</scope>
    <source>
        <strain evidence="2 3">KCTC 29219</strain>
    </source>
</reference>